<dbReference type="CDD" id="cd18095">
    <property type="entry name" value="SpoU-like_rRNA-MTase"/>
    <property type="match status" value="1"/>
</dbReference>
<dbReference type="PANTHER" id="PTHR43191">
    <property type="entry name" value="RRNA METHYLTRANSFERASE 3"/>
    <property type="match status" value="1"/>
</dbReference>
<dbReference type="Gene3D" id="3.30.1330.30">
    <property type="match status" value="1"/>
</dbReference>
<comment type="similarity">
    <text evidence="1">Belongs to the class IV-like SAM-binding methyltransferase superfamily. RNA methyltransferase TrmH family.</text>
</comment>
<feature type="domain" description="RNA 2-O ribose methyltransferase substrate binding" evidence="4">
    <location>
        <begin position="31"/>
        <end position="103"/>
    </location>
</feature>
<dbReference type="SMART" id="SM00967">
    <property type="entry name" value="SpoU_sub_bind"/>
    <property type="match status" value="1"/>
</dbReference>
<evidence type="ECO:0000313" key="5">
    <source>
        <dbReference type="EMBL" id="UUV99222.1"/>
    </source>
</evidence>
<dbReference type="InterPro" id="IPR029026">
    <property type="entry name" value="tRNA_m1G_MTases_N"/>
</dbReference>
<dbReference type="InterPro" id="IPR053888">
    <property type="entry name" value="MRM3-like_sub_bind"/>
</dbReference>
<protein>
    <submittedName>
        <fullName evidence="5">TrmH family tRNA/rRNA methyltransferase</fullName>
        <ecNumber evidence="5">2.1.1.-</ecNumber>
    </submittedName>
</protein>
<keyword evidence="6" id="KW-1185">Reference proteome</keyword>
<name>A0ABY5P065_9ENTE</name>
<dbReference type="SUPFAM" id="SSF55315">
    <property type="entry name" value="L30e-like"/>
    <property type="match status" value="1"/>
</dbReference>
<dbReference type="InterPro" id="IPR013123">
    <property type="entry name" value="SpoU_subst-bd"/>
</dbReference>
<evidence type="ECO:0000256" key="3">
    <source>
        <dbReference type="ARBA" id="ARBA00022679"/>
    </source>
</evidence>
<dbReference type="Proteomes" id="UP001058273">
    <property type="component" value="Chromosome"/>
</dbReference>
<organism evidence="5 6">
    <name type="scientific">Vagococcus luciliae</name>
    <dbReference type="NCBI Taxonomy" id="2920380"/>
    <lineage>
        <taxon>Bacteria</taxon>
        <taxon>Bacillati</taxon>
        <taxon>Bacillota</taxon>
        <taxon>Bacilli</taxon>
        <taxon>Lactobacillales</taxon>
        <taxon>Enterococcaceae</taxon>
        <taxon>Vagococcus</taxon>
    </lineage>
</organism>
<evidence type="ECO:0000313" key="6">
    <source>
        <dbReference type="Proteomes" id="UP001058273"/>
    </source>
</evidence>
<evidence type="ECO:0000256" key="1">
    <source>
        <dbReference type="ARBA" id="ARBA00007228"/>
    </source>
</evidence>
<dbReference type="Pfam" id="PF00588">
    <property type="entry name" value="SpoU_methylase"/>
    <property type="match status" value="1"/>
</dbReference>
<reference evidence="5" key="1">
    <citation type="submission" date="2022-08" db="EMBL/GenBank/DDBJ databases">
        <title>Genome sequence of Vagococcus luciliae DSM 112651.</title>
        <authorList>
            <person name="Juan G."/>
            <person name="Anja P."/>
            <person name="Rolf D."/>
            <person name="Kampfer P."/>
            <person name="Vilcinskas A."/>
        </authorList>
    </citation>
    <scope>NUCLEOTIDE SEQUENCE</scope>
    <source>
        <strain evidence="5">G314FT</strain>
    </source>
</reference>
<dbReference type="InterPro" id="IPR029064">
    <property type="entry name" value="Ribosomal_eL30-like_sf"/>
</dbReference>
<gene>
    <name evidence="5" type="ORF">G314FT_13830</name>
</gene>
<dbReference type="EMBL" id="CP102451">
    <property type="protein sequence ID" value="UUV99222.1"/>
    <property type="molecule type" value="Genomic_DNA"/>
</dbReference>
<dbReference type="PANTHER" id="PTHR43191:SF2">
    <property type="entry name" value="RRNA METHYLTRANSFERASE 3, MITOCHONDRIAL"/>
    <property type="match status" value="1"/>
</dbReference>
<dbReference type="SUPFAM" id="SSF75217">
    <property type="entry name" value="alpha/beta knot"/>
    <property type="match status" value="1"/>
</dbReference>
<dbReference type="InterPro" id="IPR051259">
    <property type="entry name" value="rRNA_Methyltransferase"/>
</dbReference>
<dbReference type="InterPro" id="IPR029028">
    <property type="entry name" value="Alpha/beta_knot_MTases"/>
</dbReference>
<dbReference type="InterPro" id="IPR001537">
    <property type="entry name" value="SpoU_MeTrfase"/>
</dbReference>
<proteinExistence type="inferred from homology"/>
<keyword evidence="3 5" id="KW-0808">Transferase</keyword>
<dbReference type="RefSeq" id="WP_257699825.1">
    <property type="nucleotide sequence ID" value="NZ_CP102451.1"/>
</dbReference>
<dbReference type="EC" id="2.1.1.-" evidence="5"/>
<keyword evidence="2 5" id="KW-0489">Methyltransferase</keyword>
<evidence type="ECO:0000256" key="2">
    <source>
        <dbReference type="ARBA" id="ARBA00022603"/>
    </source>
</evidence>
<dbReference type="GO" id="GO:0032259">
    <property type="term" value="P:methylation"/>
    <property type="evidence" value="ECO:0007669"/>
    <property type="project" value="UniProtKB-KW"/>
</dbReference>
<dbReference type="GO" id="GO:0008168">
    <property type="term" value="F:methyltransferase activity"/>
    <property type="evidence" value="ECO:0007669"/>
    <property type="project" value="UniProtKB-KW"/>
</dbReference>
<dbReference type="Gene3D" id="3.40.1280.10">
    <property type="match status" value="1"/>
</dbReference>
<dbReference type="Pfam" id="PF22435">
    <property type="entry name" value="MRM3-like_sub_bind"/>
    <property type="match status" value="1"/>
</dbReference>
<accession>A0ABY5P065</accession>
<evidence type="ECO:0000259" key="4">
    <source>
        <dbReference type="SMART" id="SM00967"/>
    </source>
</evidence>
<reference evidence="5" key="2">
    <citation type="submission" date="2022-08" db="EMBL/GenBank/DDBJ databases">
        <authorList>
            <person name="Poehlein A."/>
            <person name="Guzman J."/>
            <person name="Daniel R."/>
            <person name="Vilcinskas A."/>
        </authorList>
    </citation>
    <scope>NUCLEOTIDE SEQUENCE</scope>
    <source>
        <strain evidence="5">G314FT</strain>
    </source>
</reference>
<sequence length="252" mass="27952">MKRIESLTNQWVKETKKLHKKKYRDITNQYILEGEHSVQEALENNGLIDCVITTDDGLLKYKSILSKVSEEQLVVVTDGILKQLSELPTPQEIIAIMKKSEELTGFGEKILVLDHVQDPGNVGTMIRTADAAGFDQVILSEGCVDVYQSKVQRALQGSQFHVSIVTNVALDKWIEQAKMRHILTVATALDDTAMSFKELQLTESIAIIMGNEGQGVSSDVLLHVDKKVYIPMKGQAESLNVAVAAGIVMFHF</sequence>